<feature type="DNA-binding region" description="OmpR/PhoB-type" evidence="7">
    <location>
        <begin position="134"/>
        <end position="233"/>
    </location>
</feature>
<keyword evidence="1 6" id="KW-0597">Phosphoprotein</keyword>
<evidence type="ECO:0000256" key="4">
    <source>
        <dbReference type="ARBA" id="ARBA00023125"/>
    </source>
</evidence>
<dbReference type="InterPro" id="IPR039420">
    <property type="entry name" value="WalR-like"/>
</dbReference>
<dbReference type="GO" id="GO:0005829">
    <property type="term" value="C:cytosol"/>
    <property type="evidence" value="ECO:0007669"/>
    <property type="project" value="TreeGrafter"/>
</dbReference>
<dbReference type="GO" id="GO:0000976">
    <property type="term" value="F:transcription cis-regulatory region binding"/>
    <property type="evidence" value="ECO:0007669"/>
    <property type="project" value="TreeGrafter"/>
</dbReference>
<feature type="modified residue" description="4-aspartylphosphate" evidence="6">
    <location>
        <position position="56"/>
    </location>
</feature>
<dbReference type="AlphaFoldDB" id="A0A8E0IEL3"/>
<dbReference type="EMBL" id="ANJX01000460">
    <property type="protein sequence ID" value="EPC49622.1"/>
    <property type="molecule type" value="Genomic_DNA"/>
</dbReference>
<keyword evidence="5" id="KW-0804">Transcription</keyword>
<dbReference type="PROSITE" id="PS50110">
    <property type="entry name" value="RESPONSE_REGULATORY"/>
    <property type="match status" value="1"/>
</dbReference>
<dbReference type="Gene3D" id="3.40.50.2300">
    <property type="match status" value="1"/>
</dbReference>
<evidence type="ECO:0000259" key="9">
    <source>
        <dbReference type="PROSITE" id="PS51755"/>
    </source>
</evidence>
<dbReference type="PANTHER" id="PTHR48111">
    <property type="entry name" value="REGULATOR OF RPOS"/>
    <property type="match status" value="1"/>
</dbReference>
<name>A0A8E0IEL3_LACPA</name>
<evidence type="ECO:0000256" key="1">
    <source>
        <dbReference type="ARBA" id="ARBA00022553"/>
    </source>
</evidence>
<dbReference type="Pfam" id="PF00486">
    <property type="entry name" value="Trans_reg_C"/>
    <property type="match status" value="1"/>
</dbReference>
<keyword evidence="2" id="KW-0902">Two-component regulatory system</keyword>
<evidence type="ECO:0000256" key="3">
    <source>
        <dbReference type="ARBA" id="ARBA00023015"/>
    </source>
</evidence>
<dbReference type="PANTHER" id="PTHR48111:SF50">
    <property type="entry name" value="KDP OPERON TRANSCRIPTIONAL REGULATORY PROTEIN KDPE"/>
    <property type="match status" value="1"/>
</dbReference>
<accession>A0A8E0IEL3</accession>
<dbReference type="Proteomes" id="UP000014249">
    <property type="component" value="Unassembled WGS sequence"/>
</dbReference>
<dbReference type="Gene3D" id="6.10.250.690">
    <property type="match status" value="1"/>
</dbReference>
<proteinExistence type="predicted"/>
<dbReference type="InterPro" id="IPR001867">
    <property type="entry name" value="OmpR/PhoB-type_DNA-bd"/>
</dbReference>
<dbReference type="Pfam" id="PF00072">
    <property type="entry name" value="Response_reg"/>
    <property type="match status" value="1"/>
</dbReference>
<dbReference type="InterPro" id="IPR001789">
    <property type="entry name" value="Sig_transdc_resp-reg_receiver"/>
</dbReference>
<dbReference type="InterPro" id="IPR011006">
    <property type="entry name" value="CheY-like_superfamily"/>
</dbReference>
<dbReference type="Gene3D" id="1.10.10.10">
    <property type="entry name" value="Winged helix-like DNA-binding domain superfamily/Winged helix DNA-binding domain"/>
    <property type="match status" value="1"/>
</dbReference>
<keyword evidence="3" id="KW-0805">Transcription regulation</keyword>
<evidence type="ECO:0000313" key="11">
    <source>
        <dbReference type="Proteomes" id="UP000014249"/>
    </source>
</evidence>
<evidence type="ECO:0000259" key="8">
    <source>
        <dbReference type="PROSITE" id="PS50110"/>
    </source>
</evidence>
<feature type="domain" description="OmpR/PhoB-type" evidence="9">
    <location>
        <begin position="134"/>
        <end position="233"/>
    </location>
</feature>
<dbReference type="SMART" id="SM00862">
    <property type="entry name" value="Trans_reg_C"/>
    <property type="match status" value="1"/>
</dbReference>
<evidence type="ECO:0000256" key="6">
    <source>
        <dbReference type="PROSITE-ProRule" id="PRU00169"/>
    </source>
</evidence>
<protein>
    <submittedName>
        <fullName evidence="10">Two-component system, OmpR family, KDP operon response regulator KdpE</fullName>
    </submittedName>
</protein>
<organism evidence="10 11">
    <name type="scientific">Lacticaseibacillus paracasei subsp. paracasei CNCM I-4270</name>
    <dbReference type="NCBI Taxonomy" id="1256202"/>
    <lineage>
        <taxon>Bacteria</taxon>
        <taxon>Bacillati</taxon>
        <taxon>Bacillota</taxon>
        <taxon>Bacilli</taxon>
        <taxon>Lactobacillales</taxon>
        <taxon>Lactobacillaceae</taxon>
        <taxon>Lacticaseibacillus</taxon>
    </lineage>
</organism>
<dbReference type="GO" id="GO:0000156">
    <property type="term" value="F:phosphorelay response regulator activity"/>
    <property type="evidence" value="ECO:0007669"/>
    <property type="project" value="TreeGrafter"/>
</dbReference>
<dbReference type="InterPro" id="IPR036388">
    <property type="entry name" value="WH-like_DNA-bd_sf"/>
</dbReference>
<gene>
    <name evidence="10" type="ORF">Lpp77_16689</name>
</gene>
<evidence type="ECO:0000256" key="5">
    <source>
        <dbReference type="ARBA" id="ARBA00023163"/>
    </source>
</evidence>
<keyword evidence="4 7" id="KW-0238">DNA-binding</keyword>
<dbReference type="CDD" id="cd00383">
    <property type="entry name" value="trans_reg_C"/>
    <property type="match status" value="1"/>
</dbReference>
<evidence type="ECO:0000256" key="2">
    <source>
        <dbReference type="ARBA" id="ARBA00023012"/>
    </source>
</evidence>
<sequence>MIQKKGRVLLVEDDDEIGKLVIMALNTNDYQYEWGKNGTQAMMLIASYHPDVILLDLGLPDIDGLKVITYTRKLQLTPIIIISARSDESDKISALDLGADDYLIKPFSIAELLARVRVAFRRNAFLDSNVKDDPMLYSNGPLMINYESHTVLLNKTHIHLTNIEYKLLVTLAVNNNRVLTHRYLLKHVWGFESSEDTSLLRVAIATLRKKIEPNSNSIQFIQTYIGVGYRLIQN</sequence>
<dbReference type="GO" id="GO:0006355">
    <property type="term" value="P:regulation of DNA-templated transcription"/>
    <property type="evidence" value="ECO:0007669"/>
    <property type="project" value="InterPro"/>
</dbReference>
<dbReference type="GO" id="GO:0032993">
    <property type="term" value="C:protein-DNA complex"/>
    <property type="evidence" value="ECO:0007669"/>
    <property type="project" value="TreeGrafter"/>
</dbReference>
<comment type="caution">
    <text evidence="10">The sequence shown here is derived from an EMBL/GenBank/DDBJ whole genome shotgun (WGS) entry which is preliminary data.</text>
</comment>
<dbReference type="SUPFAM" id="SSF52172">
    <property type="entry name" value="CheY-like"/>
    <property type="match status" value="1"/>
</dbReference>
<evidence type="ECO:0000313" key="10">
    <source>
        <dbReference type="EMBL" id="EPC49622.1"/>
    </source>
</evidence>
<feature type="domain" description="Response regulatory" evidence="8">
    <location>
        <begin position="7"/>
        <end position="120"/>
    </location>
</feature>
<reference evidence="10 11" key="1">
    <citation type="journal article" date="2013" name="PLoS ONE">
        <title>Lactobacillus paracasei comparative genomics: towards species pan-genome definition and exploitation of diversity.</title>
        <authorList>
            <person name="Smokvina T."/>
            <person name="Wels M."/>
            <person name="Polka J."/>
            <person name="Chervaux C."/>
            <person name="Brisse S."/>
            <person name="Boekhorst J."/>
            <person name="van Hylckama Vlieg J.E."/>
            <person name="Siezen R.J."/>
        </authorList>
    </citation>
    <scope>NUCLEOTIDE SEQUENCE [LARGE SCALE GENOMIC DNA]</scope>
    <source>
        <strain evidence="10 11">CNCM I-4270</strain>
    </source>
</reference>
<evidence type="ECO:0000256" key="7">
    <source>
        <dbReference type="PROSITE-ProRule" id="PRU01091"/>
    </source>
</evidence>
<dbReference type="PROSITE" id="PS51755">
    <property type="entry name" value="OMPR_PHOB"/>
    <property type="match status" value="1"/>
</dbReference>
<dbReference type="SMART" id="SM00448">
    <property type="entry name" value="REC"/>
    <property type="match status" value="1"/>
</dbReference>